<proteinExistence type="predicted"/>
<dbReference type="AlphaFoldDB" id="A0A1E3G1W3"/>
<evidence type="ECO:0000313" key="2">
    <source>
        <dbReference type="Proteomes" id="UP000094570"/>
    </source>
</evidence>
<gene>
    <name evidence="1" type="ORF">A4H02_06845</name>
</gene>
<dbReference type="STRING" id="1008305.A4H02_06845"/>
<sequence>MKRILVLIAVVLSVALFAKTVSIPVKAGEIQVPVVVKFSELLELLPEDFEPVWESLKVICCNREVPYQIDDVDGNNRISGPDTLLFLASGQTRIEISDVKPSKTTIYPRAFNVEKFGNGFLVKAVDGSLEFEVTEKGLVNIKKFGNVKADIVSEIGIARIAGWSRSTYYVDGDIGKVHDEETTPGLRLVSLKVLTPGPVAVGIQAVLFSDKFFGLSQELMIYVFTNGDILVNNQFKFYNYADIMKLQTMITRPMIPAFDDTLHILPVFRRLSWADQLGITPYEYWLERNAVTWVDKLPYIIFPAGQSMKPLFWGATYIFASAERWRTNYSPKAKMGVAEIMPTIPLMYADYKKWLEGDTWVYESLEFRTGIFKWVADEFNVYPATENVYPVWGTKKEEMPNRYKAGDVVEHKILYHLYTAPTSEEAIKWLERKSASFRALKIGE</sequence>
<accession>A0A1E3G1W3</accession>
<reference evidence="2" key="1">
    <citation type="submission" date="2016-04" db="EMBL/GenBank/DDBJ databases">
        <title>The genome sequence project of a novel Fervidobacterium isolate from a hot spring in Thailand.</title>
        <authorList>
            <person name="Gonzalez J.M."/>
            <person name="Cuecas A."/>
            <person name="Kanoksilapatham W."/>
        </authorList>
    </citation>
    <scope>NUCLEOTIDE SEQUENCE [LARGE SCALE GENOMIC DNA]</scope>
    <source>
        <strain evidence="2">FC2004</strain>
    </source>
</reference>
<dbReference type="EMBL" id="LWAF01000010">
    <property type="protein sequence ID" value="ODN30140.1"/>
    <property type="molecule type" value="Genomic_DNA"/>
</dbReference>
<dbReference type="OrthoDB" id="43782at2"/>
<name>A0A1E3G1W3_9BACT</name>
<comment type="caution">
    <text evidence="1">The sequence shown here is derived from an EMBL/GenBank/DDBJ whole genome shotgun (WGS) entry which is preliminary data.</text>
</comment>
<dbReference type="Proteomes" id="UP000094570">
    <property type="component" value="Unassembled WGS sequence"/>
</dbReference>
<evidence type="ECO:0000313" key="1">
    <source>
        <dbReference type="EMBL" id="ODN30140.1"/>
    </source>
</evidence>
<protein>
    <submittedName>
        <fullName evidence="1">Uncharacterized protein</fullName>
    </submittedName>
</protein>
<organism evidence="1 2">
    <name type="scientific">Fervidobacterium thailandense</name>
    <dbReference type="NCBI Taxonomy" id="1008305"/>
    <lineage>
        <taxon>Bacteria</taxon>
        <taxon>Thermotogati</taxon>
        <taxon>Thermotogota</taxon>
        <taxon>Thermotogae</taxon>
        <taxon>Thermotogales</taxon>
        <taxon>Fervidobacteriaceae</taxon>
        <taxon>Fervidobacterium</taxon>
    </lineage>
</organism>
<dbReference type="RefSeq" id="WP_069293426.1">
    <property type="nucleotide sequence ID" value="NZ_CP140110.1"/>
</dbReference>
<keyword evidence="2" id="KW-1185">Reference proteome</keyword>